<organism evidence="1 2">
    <name type="scientific">Motilibacter rhizosphaerae</name>
    <dbReference type="NCBI Taxonomy" id="598652"/>
    <lineage>
        <taxon>Bacteria</taxon>
        <taxon>Bacillati</taxon>
        <taxon>Actinomycetota</taxon>
        <taxon>Actinomycetes</taxon>
        <taxon>Motilibacterales</taxon>
        <taxon>Motilibacteraceae</taxon>
        <taxon>Motilibacter</taxon>
    </lineage>
</organism>
<accession>A0A4Q7NRI2</accession>
<dbReference type="RefSeq" id="WP_130492261.1">
    <property type="nucleotide sequence ID" value="NZ_SGXD01000002.1"/>
</dbReference>
<sequence>MTHPAPDGHLEFVRTLERRLATAAPMQLPEHDAIMAEMFVQAQAALPPLAFHAWAACSFGVRRGLVTDEEIEAMGDDPYVVLFELERRGVLQEMQQIVLPEPRDGGGS</sequence>
<reference evidence="1 2" key="1">
    <citation type="submission" date="2019-02" db="EMBL/GenBank/DDBJ databases">
        <title>Genomic Encyclopedia of Type Strains, Phase IV (KMG-IV): sequencing the most valuable type-strain genomes for metagenomic binning, comparative biology and taxonomic classification.</title>
        <authorList>
            <person name="Goeker M."/>
        </authorList>
    </citation>
    <scope>NUCLEOTIDE SEQUENCE [LARGE SCALE GENOMIC DNA]</scope>
    <source>
        <strain evidence="1 2">DSM 45622</strain>
    </source>
</reference>
<gene>
    <name evidence="1" type="ORF">EV189_1466</name>
</gene>
<dbReference type="Proteomes" id="UP000293638">
    <property type="component" value="Unassembled WGS sequence"/>
</dbReference>
<evidence type="ECO:0000313" key="2">
    <source>
        <dbReference type="Proteomes" id="UP000293638"/>
    </source>
</evidence>
<dbReference type="AlphaFoldDB" id="A0A4Q7NRI2"/>
<protein>
    <submittedName>
        <fullName evidence="1">Uncharacterized protein</fullName>
    </submittedName>
</protein>
<comment type="caution">
    <text evidence="1">The sequence shown here is derived from an EMBL/GenBank/DDBJ whole genome shotgun (WGS) entry which is preliminary data.</text>
</comment>
<proteinExistence type="predicted"/>
<keyword evidence="2" id="KW-1185">Reference proteome</keyword>
<name>A0A4Q7NRI2_9ACTN</name>
<evidence type="ECO:0000313" key="1">
    <source>
        <dbReference type="EMBL" id="RZS89693.1"/>
    </source>
</evidence>
<dbReference type="OrthoDB" id="9925833at2"/>
<dbReference type="EMBL" id="SGXD01000002">
    <property type="protein sequence ID" value="RZS89693.1"/>
    <property type="molecule type" value="Genomic_DNA"/>
</dbReference>